<reference evidence="1 2" key="1">
    <citation type="journal article" date="2014" name="Nat. Commun.">
        <title>Multiple recent horizontal transfers of a large genomic region in cheese making fungi.</title>
        <authorList>
            <person name="Cheeseman K."/>
            <person name="Ropars J."/>
            <person name="Renault P."/>
            <person name="Dupont J."/>
            <person name="Gouzy J."/>
            <person name="Branca A."/>
            <person name="Abraham A.L."/>
            <person name="Ceppi M."/>
            <person name="Conseiller E."/>
            <person name="Debuchy R."/>
            <person name="Malagnac F."/>
            <person name="Goarin A."/>
            <person name="Silar P."/>
            <person name="Lacoste S."/>
            <person name="Sallet E."/>
            <person name="Bensimon A."/>
            <person name="Giraud T."/>
            <person name="Brygoo Y."/>
        </authorList>
    </citation>
    <scope>NUCLEOTIDE SEQUENCE [LARGE SCALE GENOMIC DNA]</scope>
    <source>
        <strain evidence="2">FM 013</strain>
    </source>
</reference>
<proteinExistence type="predicted"/>
<dbReference type="EMBL" id="HG793137">
    <property type="protein sequence ID" value="CRL20706.1"/>
    <property type="molecule type" value="Genomic_DNA"/>
</dbReference>
<dbReference type="AlphaFoldDB" id="A0A0G4P305"/>
<dbReference type="Proteomes" id="UP000053732">
    <property type="component" value="Unassembled WGS sequence"/>
</dbReference>
<evidence type="ECO:0000313" key="2">
    <source>
        <dbReference type="Proteomes" id="UP000053732"/>
    </source>
</evidence>
<name>A0A0G4P305_PENC3</name>
<organism evidence="1 2">
    <name type="scientific">Penicillium camemberti (strain FM 013)</name>
    <dbReference type="NCBI Taxonomy" id="1429867"/>
    <lineage>
        <taxon>Eukaryota</taxon>
        <taxon>Fungi</taxon>
        <taxon>Dikarya</taxon>
        <taxon>Ascomycota</taxon>
        <taxon>Pezizomycotina</taxon>
        <taxon>Eurotiomycetes</taxon>
        <taxon>Eurotiomycetidae</taxon>
        <taxon>Eurotiales</taxon>
        <taxon>Aspergillaceae</taxon>
        <taxon>Penicillium</taxon>
    </lineage>
</organism>
<sequence length="125" mass="14922">MDINKENARYFALLGACQYQPFPMAEQRPIPTPGDGDLEQLTQLRVRATQRVEYHRRIVDDTSQLLHEAQMIILEFHDPYHPTARDLLWDVEARMEVLLHEFLALWAEEIEDRASEHQIWRRPSW</sequence>
<accession>A0A0G4P305</accession>
<gene>
    <name evidence="1" type="ORF">PCAMFM013_S004g000647</name>
</gene>
<evidence type="ECO:0000313" key="1">
    <source>
        <dbReference type="EMBL" id="CRL20706.1"/>
    </source>
</evidence>
<keyword evidence="2" id="KW-1185">Reference proteome</keyword>
<protein>
    <submittedName>
        <fullName evidence="1">Str. FM013</fullName>
    </submittedName>
</protein>